<evidence type="ECO:0000256" key="5">
    <source>
        <dbReference type="ARBA" id="ARBA00023136"/>
    </source>
</evidence>
<keyword evidence="3 6" id="KW-0812">Transmembrane</keyword>
<dbReference type="AlphaFoldDB" id="A0A843X6V6"/>
<accession>A0A843X6V6</accession>
<keyword evidence="5 6" id="KW-0472">Membrane</keyword>
<dbReference type="Pfam" id="PF01679">
    <property type="entry name" value="Pmp3"/>
    <property type="match status" value="1"/>
</dbReference>
<evidence type="ECO:0000256" key="3">
    <source>
        <dbReference type="ARBA" id="ARBA00022692"/>
    </source>
</evidence>
<proteinExistence type="inferred from homology"/>
<evidence type="ECO:0000256" key="2">
    <source>
        <dbReference type="ARBA" id="ARBA00009530"/>
    </source>
</evidence>
<gene>
    <name evidence="7" type="ORF">Taro_045834</name>
</gene>
<evidence type="ECO:0000313" key="8">
    <source>
        <dbReference type="Proteomes" id="UP000652761"/>
    </source>
</evidence>
<dbReference type="GO" id="GO:0016020">
    <property type="term" value="C:membrane"/>
    <property type="evidence" value="ECO:0007669"/>
    <property type="project" value="UniProtKB-SubCell"/>
</dbReference>
<evidence type="ECO:0000256" key="4">
    <source>
        <dbReference type="ARBA" id="ARBA00022989"/>
    </source>
</evidence>
<protein>
    <submittedName>
        <fullName evidence="7">Uncharacterized protein</fullName>
    </submittedName>
</protein>
<dbReference type="InterPro" id="IPR000612">
    <property type="entry name" value="PMP3"/>
</dbReference>
<comment type="subcellular location">
    <subcellularLocation>
        <location evidence="1">Membrane</location>
    </subcellularLocation>
</comment>
<dbReference type="Proteomes" id="UP000652761">
    <property type="component" value="Unassembled WGS sequence"/>
</dbReference>
<evidence type="ECO:0000313" key="7">
    <source>
        <dbReference type="EMBL" id="MQM12910.1"/>
    </source>
</evidence>
<comment type="similarity">
    <text evidence="2">Belongs to the UPF0057 (PMP3) family.</text>
</comment>
<evidence type="ECO:0000256" key="1">
    <source>
        <dbReference type="ARBA" id="ARBA00004370"/>
    </source>
</evidence>
<reference evidence="7" key="1">
    <citation type="submission" date="2017-07" db="EMBL/GenBank/DDBJ databases">
        <title>Taro Niue Genome Assembly and Annotation.</title>
        <authorList>
            <person name="Atibalentja N."/>
            <person name="Keating K."/>
            <person name="Fields C.J."/>
        </authorList>
    </citation>
    <scope>NUCLEOTIDE SEQUENCE</scope>
    <source>
        <strain evidence="7">Niue_2</strain>
        <tissue evidence="7">Leaf</tissue>
    </source>
</reference>
<keyword evidence="8" id="KW-1185">Reference proteome</keyword>
<keyword evidence="4 6" id="KW-1133">Transmembrane helix</keyword>
<organism evidence="7 8">
    <name type="scientific">Colocasia esculenta</name>
    <name type="common">Wild taro</name>
    <name type="synonym">Arum esculentum</name>
    <dbReference type="NCBI Taxonomy" id="4460"/>
    <lineage>
        <taxon>Eukaryota</taxon>
        <taxon>Viridiplantae</taxon>
        <taxon>Streptophyta</taxon>
        <taxon>Embryophyta</taxon>
        <taxon>Tracheophyta</taxon>
        <taxon>Spermatophyta</taxon>
        <taxon>Magnoliopsida</taxon>
        <taxon>Liliopsida</taxon>
        <taxon>Araceae</taxon>
        <taxon>Aroideae</taxon>
        <taxon>Colocasieae</taxon>
        <taxon>Colocasia</taxon>
    </lineage>
</organism>
<name>A0A843X6V6_COLES</name>
<dbReference type="EMBL" id="NMUH01005494">
    <property type="protein sequence ID" value="MQM12910.1"/>
    <property type="molecule type" value="Genomic_DNA"/>
</dbReference>
<sequence length="78" mass="8835">MCIESCCMFVEILISIVVPPLGVFLRHGLCSLEFLICLLLTFCGYVPGIIYAIYVIVAVDPEPNNCHDQEQYWQPIAR</sequence>
<dbReference type="PANTHER" id="PTHR21659:SF42">
    <property type="entry name" value="UPF0057 MEMBRANE PROTEIN ZK632.10-RELATED"/>
    <property type="match status" value="1"/>
</dbReference>
<comment type="caution">
    <text evidence="7">The sequence shown here is derived from an EMBL/GenBank/DDBJ whole genome shotgun (WGS) entry which is preliminary data.</text>
</comment>
<dbReference type="PROSITE" id="PS01309">
    <property type="entry name" value="UPF0057"/>
    <property type="match status" value="1"/>
</dbReference>
<feature type="transmembrane region" description="Helical" evidence="6">
    <location>
        <begin position="34"/>
        <end position="57"/>
    </location>
</feature>
<dbReference type="PANTHER" id="PTHR21659">
    <property type="entry name" value="HYDROPHOBIC PROTEIN RCI2 LOW TEMPERATURE AND SALT RESPONSIVE PROTEIN LTI6 -RELATED"/>
    <property type="match status" value="1"/>
</dbReference>
<evidence type="ECO:0000256" key="6">
    <source>
        <dbReference type="SAM" id="Phobius"/>
    </source>
</evidence>